<evidence type="ECO:0000313" key="2">
    <source>
        <dbReference type="EMBL" id="MBY0756629.1"/>
    </source>
</evidence>
<dbReference type="InterPro" id="IPR013783">
    <property type="entry name" value="Ig-like_fold"/>
</dbReference>
<dbReference type="PANTHER" id="PTHR34135:SF2">
    <property type="entry name" value="LYSOZYME"/>
    <property type="match status" value="1"/>
</dbReference>
<dbReference type="CDD" id="cd00599">
    <property type="entry name" value="GH25_muramidase"/>
    <property type="match status" value="1"/>
</dbReference>
<dbReference type="PANTHER" id="PTHR34135">
    <property type="entry name" value="LYSOZYME"/>
    <property type="match status" value="1"/>
</dbReference>
<protein>
    <submittedName>
        <fullName evidence="2">Glycoside hydrolase family 25 protein</fullName>
    </submittedName>
</protein>
<keyword evidence="2" id="KW-0378">Hydrolase</keyword>
<keyword evidence="3" id="KW-1185">Reference proteome</keyword>
<evidence type="ECO:0000256" key="1">
    <source>
        <dbReference type="ARBA" id="ARBA00010646"/>
    </source>
</evidence>
<dbReference type="Pfam" id="PF01183">
    <property type="entry name" value="Glyco_hydro_25"/>
    <property type="match status" value="1"/>
</dbReference>
<dbReference type="InterPro" id="IPR002053">
    <property type="entry name" value="Glyco_hydro_25"/>
</dbReference>
<dbReference type="PROSITE" id="PS51904">
    <property type="entry name" value="GLYCOSYL_HYDROL_F25_2"/>
    <property type="match status" value="1"/>
</dbReference>
<dbReference type="Gene3D" id="2.60.40.10">
    <property type="entry name" value="Immunoglobulins"/>
    <property type="match status" value="1"/>
</dbReference>
<evidence type="ECO:0000313" key="3">
    <source>
        <dbReference type="Proteomes" id="UP001299068"/>
    </source>
</evidence>
<dbReference type="EMBL" id="JAIKTU010000012">
    <property type="protein sequence ID" value="MBY0756629.1"/>
    <property type="molecule type" value="Genomic_DNA"/>
</dbReference>
<accession>A0ABS7L0N1</accession>
<dbReference type="Proteomes" id="UP001299068">
    <property type="component" value="Unassembled WGS sequence"/>
</dbReference>
<organism evidence="2 3">
    <name type="scientific">Clostridium sardiniense</name>
    <name type="common">Clostridium absonum</name>
    <dbReference type="NCBI Taxonomy" id="29369"/>
    <lineage>
        <taxon>Bacteria</taxon>
        <taxon>Bacillati</taxon>
        <taxon>Bacillota</taxon>
        <taxon>Clostridia</taxon>
        <taxon>Eubacteriales</taxon>
        <taxon>Clostridiaceae</taxon>
        <taxon>Clostridium</taxon>
    </lineage>
</organism>
<dbReference type="SUPFAM" id="SSF51445">
    <property type="entry name" value="(Trans)glycosidases"/>
    <property type="match status" value="1"/>
</dbReference>
<dbReference type="InterPro" id="IPR017853">
    <property type="entry name" value="GH"/>
</dbReference>
<dbReference type="Gene3D" id="3.20.20.80">
    <property type="entry name" value="Glycosidases"/>
    <property type="match status" value="1"/>
</dbReference>
<comment type="caution">
    <text evidence="2">The sequence shown here is derived from an EMBL/GenBank/DDBJ whole genome shotgun (WGS) entry which is preliminary data.</text>
</comment>
<comment type="similarity">
    <text evidence="1">Belongs to the glycosyl hydrolase 25 family.</text>
</comment>
<gene>
    <name evidence="2" type="ORF">K5V21_14365</name>
</gene>
<name>A0ABS7L0N1_CLOSR</name>
<dbReference type="RefSeq" id="WP_221861862.1">
    <property type="nucleotide sequence ID" value="NZ_JAIKTU010000012.1"/>
</dbReference>
<dbReference type="GO" id="GO:0016787">
    <property type="term" value="F:hydrolase activity"/>
    <property type="evidence" value="ECO:0007669"/>
    <property type="project" value="UniProtKB-KW"/>
</dbReference>
<reference evidence="2 3" key="1">
    <citation type="journal article" date="2021" name="Cell Host Microbe">
        <title>in vivo commensal control of Clostridioides difficile virulence.</title>
        <authorList>
            <person name="Girinathan B.P."/>
            <person name="Dibenedetto N."/>
            <person name="Worley J.N."/>
            <person name="Peltier J."/>
            <person name="Arrieta-Ortiz M.L."/>
            <person name="Rupa Christinal Immanuel S."/>
            <person name="Lavin R."/>
            <person name="Delaney M.L."/>
            <person name="Cummins C."/>
            <person name="Hoffmann M."/>
            <person name="Luo Y."/>
            <person name="Gonzalez-Escalona N."/>
            <person name="Allard M."/>
            <person name="Onderdonk A.B."/>
            <person name="Gerber G.K."/>
            <person name="Sonenshein A.L."/>
            <person name="Baliga N."/>
            <person name="Dupuy B."/>
            <person name="Bry L."/>
        </authorList>
    </citation>
    <scope>NUCLEOTIDE SEQUENCE [LARGE SCALE GENOMIC DNA]</scope>
    <source>
        <strain evidence="2 3">DSM 599</strain>
    </source>
</reference>
<sequence length="315" mass="36717">MQDRNARSTFGVDLNEYSMGVNFRTLATTVDFLYLRSSGSGSGRFREDKRFLEFARESRSYGIPVGAYHYALPSYNILTADSQCDDFIAILQRGFGNKNYGDLFPVLDVEAPIEPKMDTDALLNWVDRFRDRFEKKTRRRLMLYTGLFFIELYDNFRKSNGTYPLSNMPLWIAMYRNVPSNPPVPPNIGGWKRWRIWQYSENETVNGVGNPVDANWGPDNLDLLMQPRQVRGLTVTHDNKYIYVRWNKNSDIDLLGYNIFVDNYWVGTVDKDDTSFRIPLSTIYKPFNRVLNISIEAFDYDGETSQVRSHYKLKV</sequence>
<proteinExistence type="inferred from homology"/>